<dbReference type="GO" id="GO:0009055">
    <property type="term" value="F:electron transfer activity"/>
    <property type="evidence" value="ECO:0007669"/>
    <property type="project" value="InterPro"/>
</dbReference>
<evidence type="ECO:0000313" key="16">
    <source>
        <dbReference type="Proteomes" id="UP000270530"/>
    </source>
</evidence>
<feature type="transmembrane region" description="Helical" evidence="13">
    <location>
        <begin position="89"/>
        <end position="109"/>
    </location>
</feature>
<keyword evidence="4" id="KW-1003">Cell membrane</keyword>
<evidence type="ECO:0000256" key="13">
    <source>
        <dbReference type="SAM" id="Phobius"/>
    </source>
</evidence>
<keyword evidence="7" id="KW-0479">Metal-binding</keyword>
<dbReference type="EMBL" id="AP018560">
    <property type="protein sequence ID" value="BBD78931.1"/>
    <property type="molecule type" value="Genomic_DNA"/>
</dbReference>
<dbReference type="GO" id="GO:0022904">
    <property type="term" value="P:respiratory electron transport chain"/>
    <property type="evidence" value="ECO:0007669"/>
    <property type="project" value="InterPro"/>
</dbReference>
<evidence type="ECO:0000256" key="10">
    <source>
        <dbReference type="ARBA" id="ARBA00023004"/>
    </source>
</evidence>
<organism evidence="15 16">
    <name type="scientific">Aerosticca soli</name>
    <dbReference type="NCBI Taxonomy" id="2010829"/>
    <lineage>
        <taxon>Bacteria</taxon>
        <taxon>Pseudomonadati</taxon>
        <taxon>Pseudomonadota</taxon>
        <taxon>Gammaproteobacteria</taxon>
        <taxon>Lysobacterales</taxon>
        <taxon>Rhodanobacteraceae</taxon>
        <taxon>Aerosticca</taxon>
    </lineage>
</organism>
<evidence type="ECO:0000256" key="3">
    <source>
        <dbReference type="ARBA" id="ARBA00022448"/>
    </source>
</evidence>
<dbReference type="InterPro" id="IPR052168">
    <property type="entry name" value="Cytochrome_b561_oxidase"/>
</dbReference>
<reference evidence="16" key="2">
    <citation type="submission" date="2018-06" db="EMBL/GenBank/DDBJ databases">
        <title>Genome sequence of Rhodanobacteraceae bacterium strain Dysh456.</title>
        <authorList>
            <person name="Fukui M."/>
        </authorList>
    </citation>
    <scope>NUCLEOTIDE SEQUENCE [LARGE SCALE GENOMIC DNA]</scope>
    <source>
        <strain evidence="16">Dysh456</strain>
    </source>
</reference>
<dbReference type="Proteomes" id="UP000270530">
    <property type="component" value="Chromosome"/>
</dbReference>
<feature type="domain" description="Cytochrome b561 bacterial/Ni-hydrogenase" evidence="14">
    <location>
        <begin position="9"/>
        <end position="179"/>
    </location>
</feature>
<dbReference type="RefSeq" id="WP_126535891.1">
    <property type="nucleotide sequence ID" value="NZ_AP018560.1"/>
</dbReference>
<accession>A0A2Z6E2F6</accession>
<keyword evidence="9 13" id="KW-1133">Transmembrane helix</keyword>
<feature type="transmembrane region" description="Helical" evidence="13">
    <location>
        <begin position="12"/>
        <end position="35"/>
    </location>
</feature>
<evidence type="ECO:0000256" key="12">
    <source>
        <dbReference type="ARBA" id="ARBA00037975"/>
    </source>
</evidence>
<comment type="similarity">
    <text evidence="12">Belongs to the cytochrome b561 family.</text>
</comment>
<evidence type="ECO:0000256" key="7">
    <source>
        <dbReference type="ARBA" id="ARBA00022723"/>
    </source>
</evidence>
<dbReference type="InterPro" id="IPR011577">
    <property type="entry name" value="Cyt_b561_bac/Ni-Hgenase"/>
</dbReference>
<dbReference type="Gene3D" id="1.20.950.20">
    <property type="entry name" value="Transmembrane di-heme cytochromes, Chain C"/>
    <property type="match status" value="1"/>
</dbReference>
<proteinExistence type="inferred from homology"/>
<protein>
    <submittedName>
        <fullName evidence="15">Cytochrome B561</fullName>
    </submittedName>
</protein>
<keyword evidence="11 13" id="KW-0472">Membrane</keyword>
<comment type="subcellular location">
    <subcellularLocation>
        <location evidence="2">Cell membrane</location>
        <topology evidence="2">Multi-pass membrane protein</topology>
    </subcellularLocation>
</comment>
<keyword evidence="6 13" id="KW-0812">Transmembrane</keyword>
<dbReference type="Pfam" id="PF01292">
    <property type="entry name" value="Ni_hydr_CYTB"/>
    <property type="match status" value="1"/>
</dbReference>
<sequence length="189" mass="21538">MPLRTDAERWGAIARALHWLMAIGLLGEGLFGLWMTTLPPSMDKIRLYALHKSIGLTLLALALLRVLWRLVDGRPRELPAPAWQRHAAHAVHLALYALMLALPLSGWWFNALRGYPLQWFKLFNLPALAAKDEARARLAHAVHEYAYWLLLAVLVFHVGAALKHHFIDRDDVLVRMLSGRRRAAPRRSL</sequence>
<evidence type="ECO:0000256" key="9">
    <source>
        <dbReference type="ARBA" id="ARBA00022989"/>
    </source>
</evidence>
<keyword evidence="8" id="KW-0249">Electron transport</keyword>
<evidence type="ECO:0000256" key="2">
    <source>
        <dbReference type="ARBA" id="ARBA00004651"/>
    </source>
</evidence>
<dbReference type="KEGG" id="rbd:ALSL_0259"/>
<evidence type="ECO:0000259" key="14">
    <source>
        <dbReference type="Pfam" id="PF01292"/>
    </source>
</evidence>
<keyword evidence="3" id="KW-0813">Transport</keyword>
<evidence type="ECO:0000256" key="5">
    <source>
        <dbReference type="ARBA" id="ARBA00022617"/>
    </source>
</evidence>
<dbReference type="PANTHER" id="PTHR30529:SF7">
    <property type="entry name" value="CYTOCHROME B561 BACTERIAL_NI-HYDROGENASE DOMAIN-CONTAINING PROTEIN"/>
    <property type="match status" value="1"/>
</dbReference>
<gene>
    <name evidence="15" type="ORF">ALSL_0259</name>
</gene>
<dbReference type="InterPro" id="IPR016174">
    <property type="entry name" value="Di-haem_cyt_TM"/>
</dbReference>
<keyword evidence="10" id="KW-0408">Iron</keyword>
<evidence type="ECO:0000256" key="8">
    <source>
        <dbReference type="ARBA" id="ARBA00022982"/>
    </source>
</evidence>
<dbReference type="AlphaFoldDB" id="A0A2Z6E2F6"/>
<evidence type="ECO:0000256" key="6">
    <source>
        <dbReference type="ARBA" id="ARBA00022692"/>
    </source>
</evidence>
<dbReference type="PANTHER" id="PTHR30529">
    <property type="entry name" value="CYTOCHROME B561"/>
    <property type="match status" value="1"/>
</dbReference>
<feature type="transmembrane region" description="Helical" evidence="13">
    <location>
        <begin position="47"/>
        <end position="68"/>
    </location>
</feature>
<evidence type="ECO:0000256" key="4">
    <source>
        <dbReference type="ARBA" id="ARBA00022475"/>
    </source>
</evidence>
<name>A0A2Z6E2F6_9GAMM</name>
<dbReference type="GO" id="GO:0005886">
    <property type="term" value="C:plasma membrane"/>
    <property type="evidence" value="ECO:0007669"/>
    <property type="project" value="UniProtKB-SubCell"/>
</dbReference>
<keyword evidence="5" id="KW-0349">Heme</keyword>
<feature type="transmembrane region" description="Helical" evidence="13">
    <location>
        <begin position="145"/>
        <end position="162"/>
    </location>
</feature>
<dbReference type="OrthoDB" id="8589936at2"/>
<reference evidence="16" key="1">
    <citation type="submission" date="2018-04" db="EMBL/GenBank/DDBJ databases">
        <authorList>
            <person name="Watanabe M."/>
            <person name="Kojima H."/>
        </authorList>
    </citation>
    <scope>NUCLEOTIDE SEQUENCE [LARGE SCALE GENOMIC DNA]</scope>
    <source>
        <strain evidence="16">Dysh456</strain>
    </source>
</reference>
<evidence type="ECO:0000256" key="11">
    <source>
        <dbReference type="ARBA" id="ARBA00023136"/>
    </source>
</evidence>
<dbReference type="GO" id="GO:0046872">
    <property type="term" value="F:metal ion binding"/>
    <property type="evidence" value="ECO:0007669"/>
    <property type="project" value="UniProtKB-KW"/>
</dbReference>
<evidence type="ECO:0000313" key="15">
    <source>
        <dbReference type="EMBL" id="BBD78931.1"/>
    </source>
</evidence>
<dbReference type="SUPFAM" id="SSF81342">
    <property type="entry name" value="Transmembrane di-heme cytochromes"/>
    <property type="match status" value="1"/>
</dbReference>
<keyword evidence="16" id="KW-1185">Reference proteome</keyword>
<dbReference type="GO" id="GO:0020037">
    <property type="term" value="F:heme binding"/>
    <property type="evidence" value="ECO:0007669"/>
    <property type="project" value="TreeGrafter"/>
</dbReference>
<comment type="cofactor">
    <cofactor evidence="1">
        <name>heme b</name>
        <dbReference type="ChEBI" id="CHEBI:60344"/>
    </cofactor>
</comment>
<evidence type="ECO:0000256" key="1">
    <source>
        <dbReference type="ARBA" id="ARBA00001970"/>
    </source>
</evidence>